<evidence type="ECO:0000313" key="1">
    <source>
        <dbReference type="Proteomes" id="UP000095287"/>
    </source>
</evidence>
<keyword evidence="1" id="KW-1185">Reference proteome</keyword>
<dbReference type="AlphaFoldDB" id="A0A1I7ZQR0"/>
<evidence type="ECO:0000313" key="2">
    <source>
        <dbReference type="WBParaSite" id="L893_g28870.t1"/>
    </source>
</evidence>
<accession>A0A1I7ZQR0</accession>
<name>A0A1I7ZQR0_9BILA</name>
<sequence>MATHHHKAVYDAFTVPGGSKGYDFAAIRSNSSKPDAGNTQAPPPTTTIPFQQNFTDPERSVGPSNLPTVPLAPLVTKPAPRQNIEHDPSALIFSPPNSIASDFQRPVTQPDPNNYRPPVKAAGDVSLTGPQLVAFLTKATVRLPQGPTCQGIQLRFSQLYDLVRAKRVTEGCLKKLNFVVDAIDRELYDDAWTFYDQLQANFNEELASWGQGVKLLIIELVRLQKKSEKAGASSVSRVPNAQAQTETQRAVSAGFSKFM</sequence>
<dbReference type="WBParaSite" id="L893_g28870.t1">
    <property type="protein sequence ID" value="L893_g28870.t1"/>
    <property type="gene ID" value="L893_g28870"/>
</dbReference>
<organism evidence="1 2">
    <name type="scientific">Steinernema glaseri</name>
    <dbReference type="NCBI Taxonomy" id="37863"/>
    <lineage>
        <taxon>Eukaryota</taxon>
        <taxon>Metazoa</taxon>
        <taxon>Ecdysozoa</taxon>
        <taxon>Nematoda</taxon>
        <taxon>Chromadorea</taxon>
        <taxon>Rhabditida</taxon>
        <taxon>Tylenchina</taxon>
        <taxon>Panagrolaimomorpha</taxon>
        <taxon>Strongyloidoidea</taxon>
        <taxon>Steinernematidae</taxon>
        <taxon>Steinernema</taxon>
    </lineage>
</organism>
<protein>
    <submittedName>
        <fullName evidence="2">Gag-pol polyprotein</fullName>
    </submittedName>
</protein>
<proteinExistence type="predicted"/>
<reference evidence="2" key="1">
    <citation type="submission" date="2016-11" db="UniProtKB">
        <authorList>
            <consortium name="WormBaseParasite"/>
        </authorList>
    </citation>
    <scope>IDENTIFICATION</scope>
</reference>
<dbReference type="Gene3D" id="1.20.940.10">
    <property type="entry name" value="Functional domain of the splicing factor Prp18"/>
    <property type="match status" value="1"/>
</dbReference>
<dbReference type="Proteomes" id="UP000095287">
    <property type="component" value="Unplaced"/>
</dbReference>